<feature type="region of interest" description="Disordered" evidence="1">
    <location>
        <begin position="1"/>
        <end position="34"/>
    </location>
</feature>
<evidence type="ECO:0000313" key="4">
    <source>
        <dbReference type="Proteomes" id="UP001230951"/>
    </source>
</evidence>
<evidence type="ECO:0000313" key="5">
    <source>
        <dbReference type="Proteomes" id="UP001242995"/>
    </source>
</evidence>
<feature type="region of interest" description="Disordered" evidence="1">
    <location>
        <begin position="167"/>
        <end position="220"/>
    </location>
</feature>
<evidence type="ECO:0000313" key="3">
    <source>
        <dbReference type="EMBL" id="MDQ0180149.1"/>
    </source>
</evidence>
<dbReference type="RefSeq" id="WP_306958819.1">
    <property type="nucleotide sequence ID" value="NZ_JAUSRG010000001.1"/>
</dbReference>
<feature type="compositionally biased region" description="Polar residues" evidence="1">
    <location>
        <begin position="182"/>
        <end position="191"/>
    </location>
</feature>
<evidence type="ECO:0000313" key="2">
    <source>
        <dbReference type="EMBL" id="MDP9903198.1"/>
    </source>
</evidence>
<comment type="caution">
    <text evidence="2">The sequence shown here is derived from an EMBL/GenBank/DDBJ whole genome shotgun (WGS) entry which is preliminary data.</text>
</comment>
<gene>
    <name evidence="2" type="ORF">J2S90_000138</name>
    <name evidence="3" type="ORF">J2S93_001565</name>
</gene>
<evidence type="ECO:0000256" key="1">
    <source>
        <dbReference type="SAM" id="MobiDB-lite"/>
    </source>
</evidence>
<proteinExistence type="predicted"/>
<dbReference type="Proteomes" id="UP001242995">
    <property type="component" value="Unassembled WGS sequence"/>
</dbReference>
<protein>
    <submittedName>
        <fullName evidence="2">Uncharacterized protein</fullName>
    </submittedName>
</protein>
<dbReference type="Proteomes" id="UP001230951">
    <property type="component" value="Unassembled WGS sequence"/>
</dbReference>
<keyword evidence="4" id="KW-1185">Reference proteome</keyword>
<feature type="compositionally biased region" description="Basic and acidic residues" evidence="1">
    <location>
        <begin position="1"/>
        <end position="20"/>
    </location>
</feature>
<organism evidence="2 5">
    <name type="scientific">Arthrobacter bambusae</name>
    <dbReference type="NCBI Taxonomy" id="1338426"/>
    <lineage>
        <taxon>Bacteria</taxon>
        <taxon>Bacillati</taxon>
        <taxon>Actinomycetota</taxon>
        <taxon>Actinomycetes</taxon>
        <taxon>Micrococcales</taxon>
        <taxon>Micrococcaceae</taxon>
        <taxon>Arthrobacter</taxon>
    </lineage>
</organism>
<dbReference type="EMBL" id="JAUSTF010000002">
    <property type="protein sequence ID" value="MDQ0180149.1"/>
    <property type="molecule type" value="Genomic_DNA"/>
</dbReference>
<accession>A0AAW8DEV9</accession>
<sequence>MAVKSFMDRITETSEEERARLAKSPPGSMNHGLSQLPVNVLQDLEGAVVKLPRVPDVNGTLQEHSIIVAPVKVSRSGEAERQARETRGEKPHPLYDGWWECIVVASNDPRYPVGGYRVSIPEAELRRGTSMAEVLGQELVREDPDLAREAGKREVTLDGQVAEVTSPAYERSQSEHAAGTGNPRQPHSQTAEVYRCFPELNPANRQESGSAEGLDIDFQR</sequence>
<name>A0AAW8DEV9_9MICC</name>
<dbReference type="EMBL" id="JAUSRG010000001">
    <property type="protein sequence ID" value="MDP9903198.1"/>
    <property type="molecule type" value="Genomic_DNA"/>
</dbReference>
<reference evidence="2 4" key="1">
    <citation type="submission" date="2023-07" db="EMBL/GenBank/DDBJ databases">
        <title>Sorghum-associated microbial communities from plants grown in Nebraska, USA.</title>
        <authorList>
            <person name="Schachtman D."/>
        </authorList>
    </citation>
    <scope>NUCLEOTIDE SEQUENCE</scope>
    <source>
        <strain evidence="2">DS1006</strain>
        <strain evidence="3 4">DS1016</strain>
    </source>
</reference>
<dbReference type="AlphaFoldDB" id="A0AAW8DEV9"/>